<name>A0A6I1GGI4_9BIFI</name>
<dbReference type="InterPro" id="IPR036388">
    <property type="entry name" value="WH-like_DNA-bd_sf"/>
</dbReference>
<accession>A0A6I1GGI4</accession>
<dbReference type="PANTHER" id="PTHR33169">
    <property type="entry name" value="PADR-FAMILY TRANSCRIPTIONAL REGULATOR"/>
    <property type="match status" value="1"/>
</dbReference>
<keyword evidence="3" id="KW-1185">Reference proteome</keyword>
<dbReference type="InterPro" id="IPR052509">
    <property type="entry name" value="Metal_resp_DNA-bind_regulator"/>
</dbReference>
<feature type="domain" description="Transcription regulator PadR N-terminal" evidence="1">
    <location>
        <begin position="3"/>
        <end position="74"/>
    </location>
</feature>
<comment type="caution">
    <text evidence="2">The sequence shown here is derived from an EMBL/GenBank/DDBJ whole genome shotgun (WGS) entry which is preliminary data.</text>
</comment>
<organism evidence="2 3">
    <name type="scientific">Bifidobacterium leontopitheci</name>
    <dbReference type="NCBI Taxonomy" id="2650774"/>
    <lineage>
        <taxon>Bacteria</taxon>
        <taxon>Bacillati</taxon>
        <taxon>Actinomycetota</taxon>
        <taxon>Actinomycetes</taxon>
        <taxon>Bifidobacteriales</taxon>
        <taxon>Bifidobacteriaceae</taxon>
        <taxon>Bifidobacterium</taxon>
    </lineage>
</organism>
<reference evidence="2 3" key="1">
    <citation type="submission" date="2019-09" db="EMBL/GenBank/DDBJ databases">
        <title>Characterization of the phylogenetic diversity of two novel species belonging to the genus Bifidobacterium: Bifidobacterium cebidarum sp. nov. and Bifidobacterium leontopitheci sp. nov.</title>
        <authorList>
            <person name="Lugli G.A."/>
            <person name="Duranti S."/>
            <person name="Milani C."/>
            <person name="Turroni F."/>
            <person name="Ventura M."/>
        </authorList>
    </citation>
    <scope>NUCLEOTIDE SEQUENCE [LARGE SCALE GENOMIC DNA]</scope>
    <source>
        <strain evidence="2 3">LMG 31471</strain>
    </source>
</reference>
<sequence length="171" mass="19545">MMILGFLSERAMCGYELRKKMEQLQGDMRRFSDGSVYPATARLVKAGLISERTEMRDGRQRHLFTLETAGRERLIAELRGCDGLMVSDFNRWRIVLTFLSIVPDKDDRDAVLRRRYDLLNGKDVHFFYCEAGNPLTLDHIGDPYRRGLLKVNDAAVAAELGWLGSMLDLAD</sequence>
<dbReference type="Pfam" id="PF03551">
    <property type="entry name" value="PadR"/>
    <property type="match status" value="1"/>
</dbReference>
<dbReference type="AlphaFoldDB" id="A0A6I1GGI4"/>
<dbReference type="InterPro" id="IPR005149">
    <property type="entry name" value="Tscrpt_reg_PadR_N"/>
</dbReference>
<dbReference type="Proteomes" id="UP000441772">
    <property type="component" value="Unassembled WGS sequence"/>
</dbReference>
<dbReference type="Gene3D" id="1.10.10.10">
    <property type="entry name" value="Winged helix-like DNA-binding domain superfamily/Winged helix DNA-binding domain"/>
    <property type="match status" value="1"/>
</dbReference>
<dbReference type="InterPro" id="IPR036390">
    <property type="entry name" value="WH_DNA-bd_sf"/>
</dbReference>
<proteinExistence type="predicted"/>
<dbReference type="PANTHER" id="PTHR33169:SF26">
    <property type="entry name" value="CONSERVED PROTEIN"/>
    <property type="match status" value="1"/>
</dbReference>
<dbReference type="EMBL" id="WBVT01000008">
    <property type="protein sequence ID" value="KAB7790685.1"/>
    <property type="molecule type" value="Genomic_DNA"/>
</dbReference>
<gene>
    <name evidence="2" type="ORF">F7D09_0791</name>
</gene>
<protein>
    <submittedName>
        <fullName evidence="2">PadR family transcriptional regulator</fullName>
    </submittedName>
</protein>
<evidence type="ECO:0000313" key="2">
    <source>
        <dbReference type="EMBL" id="KAB7790685.1"/>
    </source>
</evidence>
<dbReference type="SUPFAM" id="SSF46785">
    <property type="entry name" value="Winged helix' DNA-binding domain"/>
    <property type="match status" value="1"/>
</dbReference>
<evidence type="ECO:0000259" key="1">
    <source>
        <dbReference type="Pfam" id="PF03551"/>
    </source>
</evidence>
<evidence type="ECO:0000313" key="3">
    <source>
        <dbReference type="Proteomes" id="UP000441772"/>
    </source>
</evidence>